<reference evidence="2" key="1">
    <citation type="submission" date="2020-09" db="EMBL/GenBank/DDBJ databases">
        <authorList>
            <person name="Kikuchi T."/>
        </authorList>
    </citation>
    <scope>NUCLEOTIDE SEQUENCE</scope>
    <source>
        <strain evidence="2">SH1</strain>
    </source>
</reference>
<organism evidence="2 3">
    <name type="scientific">Bursaphelenchus okinawaensis</name>
    <dbReference type="NCBI Taxonomy" id="465554"/>
    <lineage>
        <taxon>Eukaryota</taxon>
        <taxon>Metazoa</taxon>
        <taxon>Ecdysozoa</taxon>
        <taxon>Nematoda</taxon>
        <taxon>Chromadorea</taxon>
        <taxon>Rhabditida</taxon>
        <taxon>Tylenchina</taxon>
        <taxon>Tylenchomorpha</taxon>
        <taxon>Aphelenchoidea</taxon>
        <taxon>Aphelenchoididae</taxon>
        <taxon>Bursaphelenchus</taxon>
    </lineage>
</organism>
<accession>A0A811KWR7</accession>
<dbReference type="Proteomes" id="UP000614601">
    <property type="component" value="Unassembled WGS sequence"/>
</dbReference>
<dbReference type="Proteomes" id="UP000783686">
    <property type="component" value="Unassembled WGS sequence"/>
</dbReference>
<keyword evidence="3" id="KW-1185">Reference proteome</keyword>
<comment type="caution">
    <text evidence="2">The sequence shown here is derived from an EMBL/GenBank/DDBJ whole genome shotgun (WGS) entry which is preliminary data.</text>
</comment>
<dbReference type="EMBL" id="CAJFCW020000004">
    <property type="protein sequence ID" value="CAG9113011.1"/>
    <property type="molecule type" value="Genomic_DNA"/>
</dbReference>
<gene>
    <name evidence="2" type="ORF">BOKJ2_LOCUS8672</name>
</gene>
<proteinExistence type="predicted"/>
<feature type="chain" id="PRO_5036221197" description="DUF148 domain-containing protein" evidence="1">
    <location>
        <begin position="18"/>
        <end position="199"/>
    </location>
</feature>
<evidence type="ECO:0000256" key="1">
    <source>
        <dbReference type="SAM" id="SignalP"/>
    </source>
</evidence>
<name>A0A811KWR7_9BILA</name>
<protein>
    <recommendedName>
        <fullName evidence="4">DUF148 domain-containing protein</fullName>
    </recommendedName>
</protein>
<evidence type="ECO:0000313" key="2">
    <source>
        <dbReference type="EMBL" id="CAD5219894.1"/>
    </source>
</evidence>
<evidence type="ECO:0000313" key="3">
    <source>
        <dbReference type="Proteomes" id="UP000614601"/>
    </source>
</evidence>
<sequence>MNTFFFLLLLLATTTFAFPTLEKSQDDDITSLLEKQEDDAITIIDKILKRREAIPGPPGGPLKSVWADLNCIEQIKVSKILDHGYDKQKKVVHKKLDQFLKTLNSTLQETLKKDKEWELIKLDVYKMKVKTLGKDAWRLYRTLLSIVKDEKLTFREEHKLVKYNIKKSPKSASEIEQNHVPLPGVHYSNSTVSEEFRKL</sequence>
<feature type="signal peptide" evidence="1">
    <location>
        <begin position="1"/>
        <end position="17"/>
    </location>
</feature>
<evidence type="ECO:0008006" key="4">
    <source>
        <dbReference type="Google" id="ProtNLM"/>
    </source>
</evidence>
<dbReference type="EMBL" id="CAJFDH010000004">
    <property type="protein sequence ID" value="CAD5219894.1"/>
    <property type="molecule type" value="Genomic_DNA"/>
</dbReference>
<dbReference type="AlphaFoldDB" id="A0A811KWR7"/>
<keyword evidence="1" id="KW-0732">Signal</keyword>